<reference evidence="2 3" key="1">
    <citation type="submission" date="2017-09" db="EMBL/GenBank/DDBJ databases">
        <title>Depth-based differentiation of microbial function through sediment-hosted aquifers and enrichment of novel symbionts in the deep terrestrial subsurface.</title>
        <authorList>
            <person name="Probst A.J."/>
            <person name="Ladd B."/>
            <person name="Jarett J.K."/>
            <person name="Geller-Mcgrath D.E."/>
            <person name="Sieber C.M."/>
            <person name="Emerson J.B."/>
            <person name="Anantharaman K."/>
            <person name="Thomas B.C."/>
            <person name="Malmstrom R."/>
            <person name="Stieglmeier M."/>
            <person name="Klingl A."/>
            <person name="Woyke T."/>
            <person name="Ryan C.M."/>
            <person name="Banfield J.F."/>
        </authorList>
    </citation>
    <scope>NUCLEOTIDE SEQUENCE [LARGE SCALE GENOMIC DNA]</scope>
    <source>
        <strain evidence="2">CG11_big_fil_rev_8_21_14_0_20_40_24</strain>
    </source>
</reference>
<evidence type="ECO:0000313" key="3">
    <source>
        <dbReference type="Proteomes" id="UP000229834"/>
    </source>
</evidence>
<accession>A0A2H0K658</accession>
<dbReference type="AlphaFoldDB" id="A0A2H0K658"/>
<comment type="caution">
    <text evidence="2">The sequence shown here is derived from an EMBL/GenBank/DDBJ whole genome shotgun (WGS) entry which is preliminary data.</text>
</comment>
<feature type="transmembrane region" description="Helical" evidence="1">
    <location>
        <begin position="20"/>
        <end position="41"/>
    </location>
</feature>
<feature type="transmembrane region" description="Helical" evidence="1">
    <location>
        <begin position="69"/>
        <end position="86"/>
    </location>
</feature>
<keyword evidence="1" id="KW-1133">Transmembrane helix</keyword>
<proteinExistence type="predicted"/>
<organism evidence="2 3">
    <name type="scientific">Candidatus Zambryskibacteria bacterium CG11_big_fil_rev_8_21_14_0_20_40_24</name>
    <dbReference type="NCBI Taxonomy" id="1975116"/>
    <lineage>
        <taxon>Bacteria</taxon>
        <taxon>Candidatus Zambryskiibacteriota</taxon>
    </lineage>
</organism>
<keyword evidence="1" id="KW-0472">Membrane</keyword>
<sequence length="116" mass="12849">MPEEKPSSSKGSGSTTEEEIILLLFGLLILSTLAARFSAFFNDSEYFDGPISYQIRHYFVSYFLPKLEFVALIISGVSIAGIAYNLSKLNELNAKLNVFYSTPKDISDEGLVNNIP</sequence>
<protein>
    <submittedName>
        <fullName evidence="2">Uncharacterized protein</fullName>
    </submittedName>
</protein>
<dbReference type="Proteomes" id="UP000229834">
    <property type="component" value="Unassembled WGS sequence"/>
</dbReference>
<evidence type="ECO:0000256" key="1">
    <source>
        <dbReference type="SAM" id="Phobius"/>
    </source>
</evidence>
<feature type="non-terminal residue" evidence="2">
    <location>
        <position position="116"/>
    </location>
</feature>
<dbReference type="EMBL" id="PCVC01000073">
    <property type="protein sequence ID" value="PIQ66718.1"/>
    <property type="molecule type" value="Genomic_DNA"/>
</dbReference>
<keyword evidence="1" id="KW-0812">Transmembrane</keyword>
<gene>
    <name evidence="2" type="ORF">COV95_02615</name>
</gene>
<evidence type="ECO:0000313" key="2">
    <source>
        <dbReference type="EMBL" id="PIQ66718.1"/>
    </source>
</evidence>
<name>A0A2H0K658_9BACT</name>